<accession>A0A8D8PZU3</accession>
<proteinExistence type="predicted"/>
<evidence type="ECO:0000313" key="1">
    <source>
        <dbReference type="EMBL" id="CAG6621262.1"/>
    </source>
</evidence>
<reference evidence="1" key="1">
    <citation type="submission" date="2021-05" db="EMBL/GenBank/DDBJ databases">
        <authorList>
            <person name="Alioto T."/>
            <person name="Alioto T."/>
            <person name="Gomez Garrido J."/>
        </authorList>
    </citation>
    <scope>NUCLEOTIDE SEQUENCE</scope>
</reference>
<dbReference type="AlphaFoldDB" id="A0A8D8PZU3"/>
<sequence>MGRVRTSATASRTARPISVLNRKNWYAMNAPATRLLQFALNSHSIPLKMMYLRHRWEKIDLMKDILNFVEVSAVSRLRGSSRRIRVALTHTFRTKWVRTPKPQRWAFSGF</sequence>
<organism evidence="1">
    <name type="scientific">Cacopsylla melanoneura</name>
    <dbReference type="NCBI Taxonomy" id="428564"/>
    <lineage>
        <taxon>Eukaryota</taxon>
        <taxon>Metazoa</taxon>
        <taxon>Ecdysozoa</taxon>
        <taxon>Arthropoda</taxon>
        <taxon>Hexapoda</taxon>
        <taxon>Insecta</taxon>
        <taxon>Pterygota</taxon>
        <taxon>Neoptera</taxon>
        <taxon>Paraneoptera</taxon>
        <taxon>Hemiptera</taxon>
        <taxon>Sternorrhyncha</taxon>
        <taxon>Psylloidea</taxon>
        <taxon>Psyllidae</taxon>
        <taxon>Psyllinae</taxon>
        <taxon>Cacopsylla</taxon>
    </lineage>
</organism>
<name>A0A8D8PZU3_9HEMI</name>
<protein>
    <submittedName>
        <fullName evidence="1">Uncharacterized protein</fullName>
    </submittedName>
</protein>
<dbReference type="EMBL" id="HBUF01049776">
    <property type="protein sequence ID" value="CAG6621262.1"/>
    <property type="molecule type" value="Transcribed_RNA"/>
</dbReference>